<dbReference type="PANTHER" id="PTHR39523:SF1">
    <property type="entry name" value="TRANSMEMBRANE PROTEIN"/>
    <property type="match status" value="1"/>
</dbReference>
<dbReference type="Pfam" id="PF11912">
    <property type="entry name" value="CfaA_B_C"/>
    <property type="match status" value="1"/>
</dbReference>
<dbReference type="PANTHER" id="PTHR39523">
    <property type="entry name" value="TRANSMEMBRANE PROTEIN"/>
    <property type="match status" value="1"/>
</dbReference>
<feature type="chain" id="PRO_5003313151" evidence="2">
    <location>
        <begin position="27"/>
        <end position="255"/>
    </location>
</feature>
<dbReference type="GeneID" id="14877014"/>
<sequence>MNRSILFLLLSIIIAVFIVIIEGVSSQDQASFNNDQNNNKNNNKNININNRNNKNNKDDDEYTSSYRVGGMDNLVHFTPFYKTESCSGDINGVGFGSMPFECSYNASGLSYSIVPVFGSAQYNISTHQPSQIACAYEPVYWQAYNAYGNCQYSSNADSSYQVFWAPFPPPIPKYSVVQLSLYDACSSVSSYWYATNGTVLPNYGTDTTTTYYCDDQGRPFIQTCSPNASCQQDSFEQKCSFENPLQTFCTTSSIY</sequence>
<name>F4PHX4_CACFS</name>
<keyword evidence="4" id="KW-1185">Reference proteome</keyword>
<dbReference type="OrthoDB" id="22517at2759"/>
<evidence type="ECO:0000256" key="2">
    <source>
        <dbReference type="SAM" id="SignalP"/>
    </source>
</evidence>
<evidence type="ECO:0000313" key="3">
    <source>
        <dbReference type="EMBL" id="EGG25308.1"/>
    </source>
</evidence>
<dbReference type="Proteomes" id="UP000007797">
    <property type="component" value="Unassembled WGS sequence"/>
</dbReference>
<feature type="compositionally biased region" description="Low complexity" evidence="1">
    <location>
        <begin position="33"/>
        <end position="53"/>
    </location>
</feature>
<evidence type="ECO:0000256" key="1">
    <source>
        <dbReference type="SAM" id="MobiDB-lite"/>
    </source>
</evidence>
<dbReference type="KEGG" id="dfa:DFA_03557"/>
<gene>
    <name evidence="3" type="ORF">DFA_03557</name>
</gene>
<dbReference type="OMA" id="QYNISTH"/>
<dbReference type="InterPro" id="IPR021837">
    <property type="entry name" value="CfaA/B/C"/>
</dbReference>
<feature type="signal peptide" evidence="2">
    <location>
        <begin position="1"/>
        <end position="26"/>
    </location>
</feature>
<proteinExistence type="predicted"/>
<dbReference type="RefSeq" id="XP_004363159.1">
    <property type="nucleotide sequence ID" value="XM_004363102.1"/>
</dbReference>
<feature type="region of interest" description="Disordered" evidence="1">
    <location>
        <begin position="32"/>
        <end position="63"/>
    </location>
</feature>
<reference evidence="4" key="1">
    <citation type="journal article" date="2011" name="Genome Res.">
        <title>Phylogeny-wide analysis of social amoeba genomes highlights ancient origins for complex intercellular communication.</title>
        <authorList>
            <person name="Heidel A.J."/>
            <person name="Lawal H.M."/>
            <person name="Felder M."/>
            <person name="Schilde C."/>
            <person name="Helps N.R."/>
            <person name="Tunggal B."/>
            <person name="Rivero F."/>
            <person name="John U."/>
            <person name="Schleicher M."/>
            <person name="Eichinger L."/>
            <person name="Platzer M."/>
            <person name="Noegel A.A."/>
            <person name="Schaap P."/>
            <person name="Gloeckner G."/>
        </authorList>
    </citation>
    <scope>NUCLEOTIDE SEQUENCE [LARGE SCALE GENOMIC DNA]</scope>
    <source>
        <strain evidence="4">SH3</strain>
    </source>
</reference>
<dbReference type="AlphaFoldDB" id="F4PHX4"/>
<evidence type="ECO:0000313" key="4">
    <source>
        <dbReference type="Proteomes" id="UP000007797"/>
    </source>
</evidence>
<protein>
    <submittedName>
        <fullName evidence="3">Uncharacterized protein</fullName>
    </submittedName>
</protein>
<accession>F4PHX4</accession>
<keyword evidence="2" id="KW-0732">Signal</keyword>
<dbReference type="EMBL" id="GL883006">
    <property type="protein sequence ID" value="EGG25308.1"/>
    <property type="molecule type" value="Genomic_DNA"/>
</dbReference>
<organism evidence="3 4">
    <name type="scientific">Cavenderia fasciculata</name>
    <name type="common">Slime mold</name>
    <name type="synonym">Dictyostelium fasciculatum</name>
    <dbReference type="NCBI Taxonomy" id="261658"/>
    <lineage>
        <taxon>Eukaryota</taxon>
        <taxon>Amoebozoa</taxon>
        <taxon>Evosea</taxon>
        <taxon>Eumycetozoa</taxon>
        <taxon>Dictyostelia</taxon>
        <taxon>Acytosteliales</taxon>
        <taxon>Cavenderiaceae</taxon>
        <taxon>Cavenderia</taxon>
    </lineage>
</organism>